<evidence type="ECO:0000313" key="1">
    <source>
        <dbReference type="EMBL" id="EZA48884.1"/>
    </source>
</evidence>
<gene>
    <name evidence="2" type="ORF">DMN91_005698</name>
    <name evidence="1" type="ORF">X777_12926</name>
</gene>
<sequence>MATADVSNCDEEHKPEKTVYKRRSSIFHTQSITCDEASAGAGEIINGKRKFTPEENKGDLNVQNDVDTFNLKEYTKKLKDERTNWQEEYRRRKIERRDLAKEKASMEEEGQTLDINILSESERTFLLKRPNYEYFCKNNQKLLDVALKISMLNQLVRKLNQRFMEKMEDNISQSTRSIIEMSER</sequence>
<keyword evidence="3" id="KW-1185">Reference proteome</keyword>
<reference evidence="2" key="3">
    <citation type="submission" date="2018-07" db="EMBL/GenBank/DDBJ databases">
        <authorList>
            <person name="Mckenzie S.K."/>
            <person name="Kronauer D.J.C."/>
        </authorList>
    </citation>
    <scope>NUCLEOTIDE SEQUENCE</scope>
    <source>
        <strain evidence="2">Clonal line C1</strain>
    </source>
</reference>
<evidence type="ECO:0000313" key="2">
    <source>
        <dbReference type="EMBL" id="RLU21325.1"/>
    </source>
</evidence>
<organism evidence="1 3">
    <name type="scientific">Ooceraea biroi</name>
    <name type="common">Clonal raider ant</name>
    <name type="synonym">Cerapachys biroi</name>
    <dbReference type="NCBI Taxonomy" id="2015173"/>
    <lineage>
        <taxon>Eukaryota</taxon>
        <taxon>Metazoa</taxon>
        <taxon>Ecdysozoa</taxon>
        <taxon>Arthropoda</taxon>
        <taxon>Hexapoda</taxon>
        <taxon>Insecta</taxon>
        <taxon>Pterygota</taxon>
        <taxon>Neoptera</taxon>
        <taxon>Endopterygota</taxon>
        <taxon>Hymenoptera</taxon>
        <taxon>Apocrita</taxon>
        <taxon>Aculeata</taxon>
        <taxon>Formicoidea</taxon>
        <taxon>Formicidae</taxon>
        <taxon>Dorylinae</taxon>
        <taxon>Ooceraea</taxon>
    </lineage>
</organism>
<dbReference type="EMBL" id="QOIP01000006">
    <property type="protein sequence ID" value="RLU21325.1"/>
    <property type="molecule type" value="Genomic_DNA"/>
</dbReference>
<accession>A0A026W1E8</accession>
<dbReference type="AlphaFoldDB" id="A0A026W1E8"/>
<dbReference type="Proteomes" id="UP000053097">
    <property type="component" value="Unassembled WGS sequence"/>
</dbReference>
<dbReference type="Proteomes" id="UP000279307">
    <property type="component" value="Chromosome 6"/>
</dbReference>
<reference evidence="1 3" key="1">
    <citation type="journal article" date="2014" name="Curr. Biol.">
        <title>The genome of the clonal raider ant Cerapachys biroi.</title>
        <authorList>
            <person name="Oxley P.R."/>
            <person name="Ji L."/>
            <person name="Fetter-Pruneda I."/>
            <person name="McKenzie S.K."/>
            <person name="Li C."/>
            <person name="Hu H."/>
            <person name="Zhang G."/>
            <person name="Kronauer D.J."/>
        </authorList>
    </citation>
    <scope>NUCLEOTIDE SEQUENCE [LARGE SCALE GENOMIC DNA]</scope>
</reference>
<evidence type="ECO:0000313" key="3">
    <source>
        <dbReference type="Proteomes" id="UP000053097"/>
    </source>
</evidence>
<reference evidence="2 4" key="2">
    <citation type="journal article" date="2018" name="Genome Res.">
        <title>The genomic architecture and molecular evolution of ant odorant receptors.</title>
        <authorList>
            <person name="McKenzie S.K."/>
            <person name="Kronauer D.J.C."/>
        </authorList>
    </citation>
    <scope>NUCLEOTIDE SEQUENCE [LARGE SCALE GENOMIC DNA]</scope>
    <source>
        <strain evidence="2">Clonal line C1</strain>
    </source>
</reference>
<dbReference type="OMA" id="FISQMER"/>
<name>A0A026W1E8_OOCBI</name>
<proteinExistence type="predicted"/>
<dbReference type="OrthoDB" id="7696821at2759"/>
<evidence type="ECO:0000313" key="4">
    <source>
        <dbReference type="Proteomes" id="UP000279307"/>
    </source>
</evidence>
<protein>
    <submittedName>
        <fullName evidence="1">Uncharacterized protein</fullName>
    </submittedName>
</protein>
<dbReference type="EMBL" id="KK107566">
    <property type="protein sequence ID" value="EZA48884.1"/>
    <property type="molecule type" value="Genomic_DNA"/>
</dbReference>